<dbReference type="Proteomes" id="UP000256650">
    <property type="component" value="Unassembled WGS sequence"/>
</dbReference>
<gene>
    <name evidence="2" type="ORF">CQA43_02260</name>
</gene>
<dbReference type="GeneID" id="82535107"/>
<evidence type="ECO:0000313" key="3">
    <source>
        <dbReference type="Proteomes" id="UP000256650"/>
    </source>
</evidence>
<dbReference type="InterPro" id="IPR037126">
    <property type="entry name" value="PdaC/RsiV-like_sf"/>
</dbReference>
<dbReference type="Gene3D" id="3.30.565.40">
    <property type="entry name" value="Fervidobacterium nodosum Rt17-B1 like"/>
    <property type="match status" value="1"/>
</dbReference>
<feature type="domain" description="DUF3298" evidence="1">
    <location>
        <begin position="287"/>
        <end position="349"/>
    </location>
</feature>
<dbReference type="InterPro" id="IPR021729">
    <property type="entry name" value="DUF3298"/>
</dbReference>
<dbReference type="RefSeq" id="WP_115550999.1">
    <property type="nucleotide sequence ID" value="NZ_CAONBV010000045.1"/>
</dbReference>
<dbReference type="OrthoDB" id="5637at2"/>
<evidence type="ECO:0000313" key="2">
    <source>
        <dbReference type="EMBL" id="RDU63668.1"/>
    </source>
</evidence>
<comment type="caution">
    <text evidence="2">The sequence shown here is derived from an EMBL/GenBank/DDBJ whole genome shotgun (WGS) entry which is preliminary data.</text>
</comment>
<accession>A0A3D8IEX9</accession>
<reference evidence="2 3" key="1">
    <citation type="submission" date="2018-04" db="EMBL/GenBank/DDBJ databases">
        <title>Novel Campyloabacter and Helicobacter Species and Strains.</title>
        <authorList>
            <person name="Mannion A.J."/>
            <person name="Shen Z."/>
            <person name="Fox J.G."/>
        </authorList>
    </citation>
    <scope>NUCLEOTIDE SEQUENCE [LARGE SCALE GENOMIC DNA]</scope>
    <source>
        <strain evidence="2 3">MIT 99-5101</strain>
    </source>
</reference>
<protein>
    <submittedName>
        <fullName evidence="2">DUF3298 domain-containing protein</fullName>
    </submittedName>
</protein>
<dbReference type="Pfam" id="PF11738">
    <property type="entry name" value="DUF3298"/>
    <property type="match status" value="1"/>
</dbReference>
<proteinExistence type="predicted"/>
<sequence>MKQNLSILSKCFGVLILCIGIETMALDFTYQTFLIPTAQAKILNQATDKTSSNPQTLLFVANSKEGILYAGNQDLGRCTPLLQDKLESQNEPITLKEGILECKNLALKVENGAILGALTATQNFRLNLKLIDSMVLRQQEITYQYPKNSKQAKNALISTQFHCSNDSKTQKILQSVYQESFDCKNSKEVFLKNSQDSIQNYFKEMLQTNDKEKVAKGIEKYLQTSPFEEYKGESLYYFDNNLLVFLKSNYLYTGGAHGISSKWGVIVSKEKGILPLNTILDSNNGELKSLLWQEYQNYLKSVKAEAFVDFESFRVSDVILLDYDSFVFLYQPYEIMPYAYGIVELRIPLEQMGKFGNFAKTPLESLFVK</sequence>
<evidence type="ECO:0000259" key="1">
    <source>
        <dbReference type="Pfam" id="PF11738"/>
    </source>
</evidence>
<organism evidence="2 3">
    <name type="scientific">Helicobacter ganmani</name>
    <dbReference type="NCBI Taxonomy" id="60246"/>
    <lineage>
        <taxon>Bacteria</taxon>
        <taxon>Pseudomonadati</taxon>
        <taxon>Campylobacterota</taxon>
        <taxon>Epsilonproteobacteria</taxon>
        <taxon>Campylobacterales</taxon>
        <taxon>Helicobacteraceae</taxon>
        <taxon>Helicobacter</taxon>
    </lineage>
</organism>
<name>A0A3D8IEX9_9HELI</name>
<dbReference type="Gene3D" id="3.90.640.20">
    <property type="entry name" value="Heat-shock cognate protein, ATPase"/>
    <property type="match status" value="1"/>
</dbReference>
<keyword evidence="3" id="KW-1185">Reference proteome</keyword>
<dbReference type="AlphaFoldDB" id="A0A3D8IEX9"/>
<dbReference type="EMBL" id="NXLS01000002">
    <property type="protein sequence ID" value="RDU63668.1"/>
    <property type="molecule type" value="Genomic_DNA"/>
</dbReference>